<accession>A0A8S1JSU5</accession>
<dbReference type="Proteomes" id="UP000692954">
    <property type="component" value="Unassembled WGS sequence"/>
</dbReference>
<protein>
    <submittedName>
        <fullName evidence="1">Uncharacterized protein</fullName>
    </submittedName>
</protein>
<evidence type="ECO:0000313" key="1">
    <source>
        <dbReference type="EMBL" id="CAD8045724.1"/>
    </source>
</evidence>
<sequence length="108" mass="12844">MNQQIITYKDLYEKQVQTIQNQDQDLINKSEQIIFFKNQLCELESKLIATQGILLNISTRLCTQISTEMNEILTDQTVRERKSKSFLSFQKPIKHNRKFIAFFKKQNN</sequence>
<dbReference type="OrthoDB" id="301628at2759"/>
<comment type="caution">
    <text evidence="1">The sequence shown here is derived from an EMBL/GenBank/DDBJ whole genome shotgun (WGS) entry which is preliminary data.</text>
</comment>
<proteinExistence type="predicted"/>
<name>A0A8S1JSU5_9CILI</name>
<organism evidence="1 2">
    <name type="scientific">Paramecium sonneborni</name>
    <dbReference type="NCBI Taxonomy" id="65129"/>
    <lineage>
        <taxon>Eukaryota</taxon>
        <taxon>Sar</taxon>
        <taxon>Alveolata</taxon>
        <taxon>Ciliophora</taxon>
        <taxon>Intramacronucleata</taxon>
        <taxon>Oligohymenophorea</taxon>
        <taxon>Peniculida</taxon>
        <taxon>Parameciidae</taxon>
        <taxon>Paramecium</taxon>
    </lineage>
</organism>
<reference evidence="1" key="1">
    <citation type="submission" date="2021-01" db="EMBL/GenBank/DDBJ databases">
        <authorList>
            <consortium name="Genoscope - CEA"/>
            <person name="William W."/>
        </authorList>
    </citation>
    <scope>NUCLEOTIDE SEQUENCE</scope>
</reference>
<dbReference type="AlphaFoldDB" id="A0A8S1JSU5"/>
<evidence type="ECO:0000313" key="2">
    <source>
        <dbReference type="Proteomes" id="UP000692954"/>
    </source>
</evidence>
<keyword evidence="2" id="KW-1185">Reference proteome</keyword>
<gene>
    <name evidence="1" type="ORF">PSON_ATCC_30995.1.T0010247</name>
</gene>
<dbReference type="EMBL" id="CAJJDN010000001">
    <property type="protein sequence ID" value="CAD8045724.1"/>
    <property type="molecule type" value="Genomic_DNA"/>
</dbReference>